<evidence type="ECO:0000256" key="3">
    <source>
        <dbReference type="ARBA" id="ARBA00023125"/>
    </source>
</evidence>
<dbReference type="InterPro" id="IPR053876">
    <property type="entry name" value="Phage_int_M"/>
</dbReference>
<evidence type="ECO:0000259" key="6">
    <source>
        <dbReference type="PROSITE" id="PS51898"/>
    </source>
</evidence>
<dbReference type="Pfam" id="PF00589">
    <property type="entry name" value="Phage_integrase"/>
    <property type="match status" value="1"/>
</dbReference>
<dbReference type="Pfam" id="PF22022">
    <property type="entry name" value="Phage_int_M"/>
    <property type="match status" value="1"/>
</dbReference>
<feature type="domain" description="Tyr recombinase" evidence="6">
    <location>
        <begin position="204"/>
        <end position="382"/>
    </location>
</feature>
<dbReference type="PROSITE" id="PS51900">
    <property type="entry name" value="CB"/>
    <property type="match status" value="1"/>
</dbReference>
<evidence type="ECO:0000313" key="9">
    <source>
        <dbReference type="Proteomes" id="UP000076625"/>
    </source>
</evidence>
<evidence type="ECO:0000259" key="7">
    <source>
        <dbReference type="PROSITE" id="PS51900"/>
    </source>
</evidence>
<dbReference type="Pfam" id="PF13356">
    <property type="entry name" value="Arm-DNA-bind_3"/>
    <property type="match status" value="1"/>
</dbReference>
<evidence type="ECO:0000256" key="5">
    <source>
        <dbReference type="PROSITE-ProRule" id="PRU01248"/>
    </source>
</evidence>
<dbReference type="InterPro" id="IPR025166">
    <property type="entry name" value="Integrase_DNA_bind_dom"/>
</dbReference>
<keyword evidence="3 5" id="KW-0238">DNA-binding</keyword>
<proteinExistence type="inferred from homology"/>
<dbReference type="GO" id="GO:0015074">
    <property type="term" value="P:DNA integration"/>
    <property type="evidence" value="ECO:0007669"/>
    <property type="project" value="UniProtKB-KW"/>
</dbReference>
<dbReference type="GO" id="GO:0006310">
    <property type="term" value="P:DNA recombination"/>
    <property type="evidence" value="ECO:0007669"/>
    <property type="project" value="UniProtKB-KW"/>
</dbReference>
<keyword evidence="9" id="KW-1185">Reference proteome</keyword>
<dbReference type="RefSeq" id="WP_066613936.1">
    <property type="nucleotide sequence ID" value="NZ_LQQU01000041.1"/>
</dbReference>
<dbReference type="OrthoDB" id="9775880at2"/>
<gene>
    <name evidence="8" type="ORF">AVW16_13845</name>
</gene>
<dbReference type="Proteomes" id="UP000076625">
    <property type="component" value="Unassembled WGS sequence"/>
</dbReference>
<dbReference type="PANTHER" id="PTHR30629:SF2">
    <property type="entry name" value="PROPHAGE INTEGRASE INTS-RELATED"/>
    <property type="match status" value="1"/>
</dbReference>
<dbReference type="GO" id="GO:0003677">
    <property type="term" value="F:DNA binding"/>
    <property type="evidence" value="ECO:0007669"/>
    <property type="project" value="UniProtKB-UniRule"/>
</dbReference>
<feature type="domain" description="Core-binding (CB)" evidence="7">
    <location>
        <begin position="100"/>
        <end position="181"/>
    </location>
</feature>
<sequence>MARQAKPLTDTAIKALKPKANRYRVSDTSGLLLEVMPSGSKIWRYRYQLHGVRQPSLTIGPYPEISLAAARKQRDEWAVLVARGESPKRAVQAAKAEKLNTVAAFAAEWLAKQLPGKSASYQKTMQRVMDKDVLPWLGDMPLADVKPADVLELCDRIKSRGSPKMALLSRNVLKRMYDYAIAHQMVDSNPAAALVARFIASEESRTRVLSASEIGQVLRAVYASDIRRPLKLALHLLGITMVRKTELTAARWDEIDMDTGVWDIPAERMKKDQPHRVYLSRQAKELLQELRTLSGRSAYLFPSSRGSEDRPIAHSTLNQAVRALSLDVQHFVLHDFRRTASTHLHEMGHPSDAIEKALAHKIVGIKGVYNRAQYAEQRQTILQAWADFVQAQMDGAKVVPLFRSA</sequence>
<dbReference type="InterPro" id="IPR013762">
    <property type="entry name" value="Integrase-like_cat_sf"/>
</dbReference>
<keyword evidence="4" id="KW-0233">DNA recombination</keyword>
<dbReference type="PROSITE" id="PS51898">
    <property type="entry name" value="TYR_RECOMBINASE"/>
    <property type="match status" value="1"/>
</dbReference>
<evidence type="ECO:0000313" key="8">
    <source>
        <dbReference type="EMBL" id="KZE27745.1"/>
    </source>
</evidence>
<dbReference type="AlphaFoldDB" id="A0A161S568"/>
<dbReference type="Gene3D" id="1.10.150.130">
    <property type="match status" value="1"/>
</dbReference>
<dbReference type="InterPro" id="IPR050808">
    <property type="entry name" value="Phage_Integrase"/>
</dbReference>
<dbReference type="STRING" id="1452487.AVW16_13845"/>
<organism evidence="8 9">
    <name type="scientific">Crenobacter luteus</name>
    <dbReference type="NCBI Taxonomy" id="1452487"/>
    <lineage>
        <taxon>Bacteria</taxon>
        <taxon>Pseudomonadati</taxon>
        <taxon>Pseudomonadota</taxon>
        <taxon>Betaproteobacteria</taxon>
        <taxon>Neisseriales</taxon>
        <taxon>Neisseriaceae</taxon>
        <taxon>Crenobacter</taxon>
    </lineage>
</organism>
<dbReference type="Gene3D" id="1.10.443.10">
    <property type="entry name" value="Intergrase catalytic core"/>
    <property type="match status" value="1"/>
</dbReference>
<dbReference type="CDD" id="cd00801">
    <property type="entry name" value="INT_P4_C"/>
    <property type="match status" value="1"/>
</dbReference>
<name>A0A161S568_9NEIS</name>
<dbReference type="Gene3D" id="3.30.160.390">
    <property type="entry name" value="Integrase, DNA-binding domain"/>
    <property type="match status" value="1"/>
</dbReference>
<dbReference type="EMBL" id="LQQU01000041">
    <property type="protein sequence ID" value="KZE27745.1"/>
    <property type="molecule type" value="Genomic_DNA"/>
</dbReference>
<dbReference type="SUPFAM" id="SSF56349">
    <property type="entry name" value="DNA breaking-rejoining enzymes"/>
    <property type="match status" value="1"/>
</dbReference>
<accession>A0A161S568</accession>
<dbReference type="InterPro" id="IPR010998">
    <property type="entry name" value="Integrase_recombinase_N"/>
</dbReference>
<dbReference type="InterPro" id="IPR011010">
    <property type="entry name" value="DNA_brk_join_enz"/>
</dbReference>
<evidence type="ECO:0000256" key="1">
    <source>
        <dbReference type="ARBA" id="ARBA00008857"/>
    </source>
</evidence>
<dbReference type="InterPro" id="IPR002104">
    <property type="entry name" value="Integrase_catalytic"/>
</dbReference>
<dbReference type="InterPro" id="IPR044068">
    <property type="entry name" value="CB"/>
</dbReference>
<comment type="similarity">
    <text evidence="1">Belongs to the 'phage' integrase family.</text>
</comment>
<comment type="caution">
    <text evidence="8">The sequence shown here is derived from an EMBL/GenBank/DDBJ whole genome shotgun (WGS) entry which is preliminary data.</text>
</comment>
<dbReference type="InterPro" id="IPR038488">
    <property type="entry name" value="Integrase_DNA-bd_sf"/>
</dbReference>
<evidence type="ECO:0000256" key="2">
    <source>
        <dbReference type="ARBA" id="ARBA00022908"/>
    </source>
</evidence>
<protein>
    <submittedName>
        <fullName evidence="8">Integrase</fullName>
    </submittedName>
</protein>
<dbReference type="PANTHER" id="PTHR30629">
    <property type="entry name" value="PROPHAGE INTEGRASE"/>
    <property type="match status" value="1"/>
</dbReference>
<reference evidence="9" key="1">
    <citation type="submission" date="2016-01" db="EMBL/GenBank/DDBJ databases">
        <title>Draft genome of Chromobacterium sp. F49.</title>
        <authorList>
            <person name="Hong K.W."/>
        </authorList>
    </citation>
    <scope>NUCLEOTIDE SEQUENCE [LARGE SCALE GENOMIC DNA]</scope>
    <source>
        <strain evidence="9">CN10</strain>
    </source>
</reference>
<keyword evidence="2" id="KW-0229">DNA integration</keyword>
<evidence type="ECO:0000256" key="4">
    <source>
        <dbReference type="ARBA" id="ARBA00023172"/>
    </source>
</evidence>